<feature type="compositionally biased region" description="Low complexity" evidence="1">
    <location>
        <begin position="916"/>
        <end position="951"/>
    </location>
</feature>
<feature type="compositionally biased region" description="Acidic residues" evidence="1">
    <location>
        <begin position="497"/>
        <end position="507"/>
    </location>
</feature>
<feature type="transmembrane region" description="Helical" evidence="2">
    <location>
        <begin position="775"/>
        <end position="795"/>
    </location>
</feature>
<proteinExistence type="predicted"/>
<reference evidence="3 4" key="1">
    <citation type="submission" date="2023-03" db="EMBL/GenBank/DDBJ databases">
        <title>High-quality genome of Scylla paramamosain provides insights in environmental adaptation.</title>
        <authorList>
            <person name="Zhang L."/>
        </authorList>
    </citation>
    <scope>NUCLEOTIDE SEQUENCE [LARGE SCALE GENOMIC DNA]</scope>
    <source>
        <strain evidence="3">LZ_2023a</strain>
        <tissue evidence="3">Muscle</tissue>
    </source>
</reference>
<feature type="region of interest" description="Disordered" evidence="1">
    <location>
        <begin position="825"/>
        <end position="870"/>
    </location>
</feature>
<feature type="compositionally biased region" description="Low complexity" evidence="1">
    <location>
        <begin position="1013"/>
        <end position="1027"/>
    </location>
</feature>
<name>A0AAW0SQA1_SCYPA</name>
<feature type="transmembrane region" description="Helical" evidence="2">
    <location>
        <begin position="691"/>
        <end position="712"/>
    </location>
</feature>
<dbReference type="PANTHER" id="PTHR21650:SF4">
    <property type="entry name" value="MEMBRALIN"/>
    <property type="match status" value="1"/>
</dbReference>
<accession>A0AAW0SQA1</accession>
<keyword evidence="2" id="KW-0812">Transmembrane</keyword>
<feature type="transmembrane region" description="Helical" evidence="2">
    <location>
        <begin position="724"/>
        <end position="741"/>
    </location>
</feature>
<dbReference type="GO" id="GO:0034976">
    <property type="term" value="P:response to endoplasmic reticulum stress"/>
    <property type="evidence" value="ECO:0007669"/>
    <property type="project" value="TreeGrafter"/>
</dbReference>
<dbReference type="GO" id="GO:0005783">
    <property type="term" value="C:endoplasmic reticulum"/>
    <property type="evidence" value="ECO:0007669"/>
    <property type="project" value="TreeGrafter"/>
</dbReference>
<feature type="compositionally biased region" description="Low complexity" evidence="1">
    <location>
        <begin position="256"/>
        <end position="287"/>
    </location>
</feature>
<dbReference type="Pfam" id="PF09746">
    <property type="entry name" value="Membralin"/>
    <property type="match status" value="2"/>
</dbReference>
<evidence type="ECO:0008006" key="5">
    <source>
        <dbReference type="Google" id="ProtNLM"/>
    </source>
</evidence>
<feature type="region of interest" description="Disordered" evidence="1">
    <location>
        <begin position="1013"/>
        <end position="1081"/>
    </location>
</feature>
<evidence type="ECO:0000313" key="3">
    <source>
        <dbReference type="EMBL" id="KAK8377570.1"/>
    </source>
</evidence>
<feature type="transmembrane region" description="Helical" evidence="2">
    <location>
        <begin position="653"/>
        <end position="671"/>
    </location>
</feature>
<feature type="region of interest" description="Disordered" evidence="1">
    <location>
        <begin position="66"/>
        <end position="92"/>
    </location>
</feature>
<feature type="compositionally biased region" description="Low complexity" evidence="1">
    <location>
        <begin position="508"/>
        <end position="517"/>
    </location>
</feature>
<feature type="region of interest" description="Disordered" evidence="1">
    <location>
        <begin position="425"/>
        <end position="540"/>
    </location>
</feature>
<keyword evidence="2" id="KW-0472">Membrane</keyword>
<feature type="region of interest" description="Disordered" evidence="1">
    <location>
        <begin position="117"/>
        <end position="288"/>
    </location>
</feature>
<dbReference type="EMBL" id="JARAKH010000047">
    <property type="protein sequence ID" value="KAK8377570.1"/>
    <property type="molecule type" value="Genomic_DNA"/>
</dbReference>
<comment type="caution">
    <text evidence="3">The sequence shown here is derived from an EMBL/GenBank/DDBJ whole genome shotgun (WGS) entry which is preliminary data.</text>
</comment>
<sequence>MSVLCHARLPDCRDLANVQTSFLGSGDMSVGSGTAKESKLLEYGRARYVDKTRLVIAKVDLRRGMAESSGLGDPLDTSEPHTPAREAASPPVNTLSEATQLVGNPTRINKSTSLVEQEGIAHSEDPLPTSMDDSVKAPEEQTSSRNVAGAQLSGDARQPDLPSGIERLSKPSPSEHVTASSHSGENPSSTSLPGPSPISQGQSSTQTSASRPVASQPRQTSAASTSSPSSQSTPSPESSPPPQPPPEQPLPPQAEPPNTGNNNGPNRNNGQNRPNNNNNNNNNNNGGLANVRERLFQALFFRLAVAYARAFPQPMRRLIEFTVLLKALTSLFLLVYIHLAFTRAPITCLDHVRDDWPKEGILRVEVIRNPSEDYTVQQSYEKEERVQQRQLEFLGALSSDIDMLFGGRESLVMDGVSGVVDAHTDGTETATEEGEQKEEDYEKNTPETDDQQEAQLELEEEEDGHHDAEVENPVVTSENSTNAQEQFNVPEVKPEEEVAELVDDDNNNDNNNNNNNNEDTYNASLSEETSPPLQEDSPLPKKEPLEMLAKAVWPEDEYIVEYSLEYGFLRLSPATRQKLNIPVKIVTLDPLKDACFGDSLSRFILDEFLGYDDILMGSIKSLAEKEENKGYLRNVVTGEHYRFVSMWMGGSNYLAAAFVMIVFTLSVSMLLRYSHHQIFLFIVDLLQMLELNVAITFPAAPMLTVILALVGMEAIMSEFFNDTSTAFYIIVLVWVCDQYEAICCHTAITRRHWLRFFYLYHFAFYAYHYRFNGQYSWLALMTSWLFILHSMLYFFHHYELPAILQQAQIQQLGRVHTVNIVLRNVPNNNNNNNQNTANNPGNAGGGENAADDRGGANPGAAGARPGGGAARPNMLPMVNLVFRNMAAGMGNNRNGNTSLSFVFRNVRNIVQSLHQNNTSSTTATNVTTTTTTTTSQSNTTTNVTVSNSSTSHGSITSDQMPSVSRVLQAGASSSTVESAPTHSGSLSSVQSTSTSVASDCGVAASSHNVANTNLLSTSKSSEKSLNNHYSETRNSGKSTREPHNNTWSYVEDSTSYDVLRPPEQAARQTLAHHHVDDSSSD</sequence>
<dbReference type="GO" id="GO:1904294">
    <property type="term" value="P:positive regulation of ERAD pathway"/>
    <property type="evidence" value="ECO:0007669"/>
    <property type="project" value="TreeGrafter"/>
</dbReference>
<dbReference type="Proteomes" id="UP001487740">
    <property type="component" value="Unassembled WGS sequence"/>
</dbReference>
<feature type="compositionally biased region" description="Low complexity" evidence="1">
    <location>
        <begin position="191"/>
        <end position="236"/>
    </location>
</feature>
<dbReference type="InterPro" id="IPR019144">
    <property type="entry name" value="Membralin"/>
</dbReference>
<feature type="compositionally biased region" description="Pro residues" evidence="1">
    <location>
        <begin position="237"/>
        <end position="255"/>
    </location>
</feature>
<feature type="compositionally biased region" description="Polar residues" evidence="1">
    <location>
        <begin position="171"/>
        <end position="190"/>
    </location>
</feature>
<feature type="compositionally biased region" description="Polar residues" evidence="1">
    <location>
        <begin position="1044"/>
        <end position="1056"/>
    </location>
</feature>
<evidence type="ECO:0000313" key="4">
    <source>
        <dbReference type="Proteomes" id="UP001487740"/>
    </source>
</evidence>
<evidence type="ECO:0000256" key="2">
    <source>
        <dbReference type="SAM" id="Phobius"/>
    </source>
</evidence>
<feature type="compositionally biased region" description="Acidic residues" evidence="1">
    <location>
        <begin position="447"/>
        <end position="462"/>
    </location>
</feature>
<protein>
    <recommendedName>
        <fullName evidence="5">Membralin</fullName>
    </recommendedName>
</protein>
<evidence type="ECO:0000256" key="1">
    <source>
        <dbReference type="SAM" id="MobiDB-lite"/>
    </source>
</evidence>
<gene>
    <name evidence="3" type="ORF">O3P69_013901</name>
</gene>
<feature type="compositionally biased region" description="Polar residues" evidence="1">
    <location>
        <begin position="1028"/>
        <end position="1037"/>
    </location>
</feature>
<feature type="compositionally biased region" description="Low complexity" evidence="1">
    <location>
        <begin position="825"/>
        <end position="841"/>
    </location>
</feature>
<feature type="compositionally biased region" description="Polar residues" evidence="1">
    <location>
        <begin position="952"/>
        <end position="962"/>
    </location>
</feature>
<feature type="compositionally biased region" description="Polar residues" evidence="1">
    <location>
        <begin position="518"/>
        <end position="532"/>
    </location>
</feature>
<organism evidence="3 4">
    <name type="scientific">Scylla paramamosain</name>
    <name type="common">Mud crab</name>
    <dbReference type="NCBI Taxonomy" id="85552"/>
    <lineage>
        <taxon>Eukaryota</taxon>
        <taxon>Metazoa</taxon>
        <taxon>Ecdysozoa</taxon>
        <taxon>Arthropoda</taxon>
        <taxon>Crustacea</taxon>
        <taxon>Multicrustacea</taxon>
        <taxon>Malacostraca</taxon>
        <taxon>Eumalacostraca</taxon>
        <taxon>Eucarida</taxon>
        <taxon>Decapoda</taxon>
        <taxon>Pleocyemata</taxon>
        <taxon>Brachyura</taxon>
        <taxon>Eubrachyura</taxon>
        <taxon>Portunoidea</taxon>
        <taxon>Portunidae</taxon>
        <taxon>Portuninae</taxon>
        <taxon>Scylla</taxon>
    </lineage>
</organism>
<dbReference type="AlphaFoldDB" id="A0AAW0SQA1"/>
<feature type="compositionally biased region" description="Polar residues" evidence="1">
    <location>
        <begin position="474"/>
        <end position="487"/>
    </location>
</feature>
<dbReference type="PANTHER" id="PTHR21650">
    <property type="entry name" value="MEMBRALIN/KINETOCHORE PROTEIN NUF2"/>
    <property type="match status" value="1"/>
</dbReference>
<feature type="compositionally biased region" description="Polar residues" evidence="1">
    <location>
        <begin position="970"/>
        <end position="982"/>
    </location>
</feature>
<keyword evidence="2" id="KW-1133">Transmembrane helix</keyword>
<keyword evidence="4" id="KW-1185">Reference proteome</keyword>
<feature type="compositionally biased region" description="Acidic residues" evidence="1">
    <location>
        <begin position="430"/>
        <end position="439"/>
    </location>
</feature>
<feature type="region of interest" description="Disordered" evidence="1">
    <location>
        <begin position="914"/>
        <end position="990"/>
    </location>
</feature>